<dbReference type="PROSITE" id="PS50949">
    <property type="entry name" value="HTH_GNTR"/>
    <property type="match status" value="1"/>
</dbReference>
<dbReference type="RefSeq" id="WP_378153256.1">
    <property type="nucleotide sequence ID" value="NZ_JBHSEC010000006.1"/>
</dbReference>
<evidence type="ECO:0000259" key="4">
    <source>
        <dbReference type="PROSITE" id="PS50949"/>
    </source>
</evidence>
<dbReference type="InterPro" id="IPR011711">
    <property type="entry name" value="GntR_C"/>
</dbReference>
<organism evidence="5 6">
    <name type="scientific">Chungangia koreensis</name>
    <dbReference type="NCBI Taxonomy" id="752657"/>
    <lineage>
        <taxon>Bacteria</taxon>
        <taxon>Bacillati</taxon>
        <taxon>Bacillota</taxon>
        <taxon>Bacilli</taxon>
        <taxon>Lactobacillales</taxon>
        <taxon>Chungangia</taxon>
    </lineage>
</organism>
<keyword evidence="3" id="KW-0804">Transcription</keyword>
<dbReference type="InterPro" id="IPR036390">
    <property type="entry name" value="WH_DNA-bd_sf"/>
</dbReference>
<dbReference type="InterPro" id="IPR000524">
    <property type="entry name" value="Tscrpt_reg_HTH_GntR"/>
</dbReference>
<evidence type="ECO:0000256" key="3">
    <source>
        <dbReference type="ARBA" id="ARBA00023163"/>
    </source>
</evidence>
<name>A0ABV8X3D0_9LACT</name>
<dbReference type="InterPro" id="IPR036388">
    <property type="entry name" value="WH-like_DNA-bd_sf"/>
</dbReference>
<comment type="caution">
    <text evidence="5">The sequence shown here is derived from an EMBL/GenBank/DDBJ whole genome shotgun (WGS) entry which is preliminary data.</text>
</comment>
<dbReference type="SMART" id="SM00895">
    <property type="entry name" value="FCD"/>
    <property type="match status" value="1"/>
</dbReference>
<dbReference type="SMART" id="SM00345">
    <property type="entry name" value="HTH_GNTR"/>
    <property type="match status" value="1"/>
</dbReference>
<gene>
    <name evidence="5" type="ORF">ACFOZY_05795</name>
</gene>
<dbReference type="SUPFAM" id="SSF46785">
    <property type="entry name" value="Winged helix' DNA-binding domain"/>
    <property type="match status" value="1"/>
</dbReference>
<dbReference type="PANTHER" id="PTHR43537:SF24">
    <property type="entry name" value="GLUCONATE OPERON TRANSCRIPTIONAL REPRESSOR"/>
    <property type="match status" value="1"/>
</dbReference>
<dbReference type="InterPro" id="IPR008920">
    <property type="entry name" value="TF_FadR/GntR_C"/>
</dbReference>
<feature type="domain" description="HTH gntR-type" evidence="4">
    <location>
        <begin position="14"/>
        <end position="81"/>
    </location>
</feature>
<accession>A0ABV8X3D0</accession>
<evidence type="ECO:0000256" key="1">
    <source>
        <dbReference type="ARBA" id="ARBA00023015"/>
    </source>
</evidence>
<dbReference type="SUPFAM" id="SSF48008">
    <property type="entry name" value="GntR ligand-binding domain-like"/>
    <property type="match status" value="1"/>
</dbReference>
<evidence type="ECO:0000256" key="2">
    <source>
        <dbReference type="ARBA" id="ARBA00023125"/>
    </source>
</evidence>
<dbReference type="CDD" id="cd07377">
    <property type="entry name" value="WHTH_GntR"/>
    <property type="match status" value="1"/>
</dbReference>
<dbReference type="EMBL" id="JBHSEC010000006">
    <property type="protein sequence ID" value="MFC4409950.1"/>
    <property type="molecule type" value="Genomic_DNA"/>
</dbReference>
<protein>
    <submittedName>
        <fullName evidence="5">GntR family transcriptional regulator</fullName>
    </submittedName>
</protein>
<evidence type="ECO:0000313" key="6">
    <source>
        <dbReference type="Proteomes" id="UP001595817"/>
    </source>
</evidence>
<proteinExistence type="predicted"/>
<evidence type="ECO:0000313" key="5">
    <source>
        <dbReference type="EMBL" id="MFC4409950.1"/>
    </source>
</evidence>
<dbReference type="Proteomes" id="UP001595817">
    <property type="component" value="Unassembled WGS sequence"/>
</dbReference>
<reference evidence="6" key="1">
    <citation type="journal article" date="2019" name="Int. J. Syst. Evol. Microbiol.">
        <title>The Global Catalogue of Microorganisms (GCM) 10K type strain sequencing project: providing services to taxonomists for standard genome sequencing and annotation.</title>
        <authorList>
            <consortium name="The Broad Institute Genomics Platform"/>
            <consortium name="The Broad Institute Genome Sequencing Center for Infectious Disease"/>
            <person name="Wu L."/>
            <person name="Ma J."/>
        </authorList>
    </citation>
    <scope>NUCLEOTIDE SEQUENCE [LARGE SCALE GENOMIC DNA]</scope>
    <source>
        <strain evidence="6">CCUG 59778</strain>
    </source>
</reference>
<keyword evidence="1" id="KW-0805">Transcription regulation</keyword>
<keyword evidence="2" id="KW-0238">DNA-binding</keyword>
<dbReference type="Gene3D" id="1.20.120.530">
    <property type="entry name" value="GntR ligand-binding domain-like"/>
    <property type="match status" value="1"/>
</dbReference>
<dbReference type="Pfam" id="PF00392">
    <property type="entry name" value="GntR"/>
    <property type="match status" value="1"/>
</dbReference>
<dbReference type="Pfam" id="PF07729">
    <property type="entry name" value="FCD"/>
    <property type="match status" value="1"/>
</dbReference>
<dbReference type="Gene3D" id="1.10.10.10">
    <property type="entry name" value="Winged helix-like DNA-binding domain superfamily/Winged helix DNA-binding domain"/>
    <property type="match status" value="1"/>
</dbReference>
<sequence>MKNVLKITPIEKAKTAKEIVYEELKTAIFRGDLRPDEYLTETILAQSLNTSRTPVREAVSDLVKDGLLEAVPRKGLKVREISDEEKEQIFYLRISIEKEVLRRLVHQVTPDQIQEMRDIIDEMRETIQKNDRIANIELDQKFHRLFITFSGQNILGSVLSDIYNLTRLVGHAALGKTGRMEEVIEEHTEIVDALESKDEAFVLQKLEDHLLKTKESITKAQGNS</sequence>
<dbReference type="PANTHER" id="PTHR43537">
    <property type="entry name" value="TRANSCRIPTIONAL REGULATOR, GNTR FAMILY"/>
    <property type="match status" value="1"/>
</dbReference>
<keyword evidence="6" id="KW-1185">Reference proteome</keyword>